<dbReference type="InterPro" id="IPR013766">
    <property type="entry name" value="Thioredoxin_domain"/>
</dbReference>
<dbReference type="Gene3D" id="3.40.30.10">
    <property type="entry name" value="Glutaredoxin"/>
    <property type="match status" value="1"/>
</dbReference>
<feature type="domain" description="Thioredoxin" evidence="2">
    <location>
        <begin position="26"/>
        <end position="150"/>
    </location>
</feature>
<dbReference type="GO" id="GO:0045454">
    <property type="term" value="P:cell redox homeostasis"/>
    <property type="evidence" value="ECO:0007669"/>
    <property type="project" value="TreeGrafter"/>
</dbReference>
<evidence type="ECO:0000259" key="2">
    <source>
        <dbReference type="PROSITE" id="PS51352"/>
    </source>
</evidence>
<proteinExistence type="inferred from homology"/>
<comment type="caution">
    <text evidence="3">The sequence shown here is derived from an EMBL/GenBank/DDBJ whole genome shotgun (WGS) entry which is preliminary data.</text>
</comment>
<dbReference type="PANTHER" id="PTHR43601">
    <property type="entry name" value="THIOREDOXIN, MITOCHONDRIAL"/>
    <property type="match status" value="1"/>
</dbReference>
<accession>A0A8H3BMQ7</accession>
<dbReference type="EMBL" id="CAJMWX010001051">
    <property type="protein sequence ID" value="CAE6459769.1"/>
    <property type="molecule type" value="Genomic_DNA"/>
</dbReference>
<dbReference type="SUPFAM" id="SSF52833">
    <property type="entry name" value="Thioredoxin-like"/>
    <property type="match status" value="1"/>
</dbReference>
<reference evidence="3" key="1">
    <citation type="submission" date="2021-01" db="EMBL/GenBank/DDBJ databases">
        <authorList>
            <person name="Kaushik A."/>
        </authorList>
    </citation>
    <scope>NUCLEOTIDE SEQUENCE</scope>
    <source>
        <strain evidence="3">AG4-R118</strain>
    </source>
</reference>
<dbReference type="AlphaFoldDB" id="A0A8H3BMQ7"/>
<dbReference type="Pfam" id="PF00085">
    <property type="entry name" value="Thioredoxin"/>
    <property type="match status" value="1"/>
</dbReference>
<organism evidence="3 4">
    <name type="scientific">Rhizoctonia solani</name>
    <dbReference type="NCBI Taxonomy" id="456999"/>
    <lineage>
        <taxon>Eukaryota</taxon>
        <taxon>Fungi</taxon>
        <taxon>Dikarya</taxon>
        <taxon>Basidiomycota</taxon>
        <taxon>Agaricomycotina</taxon>
        <taxon>Agaricomycetes</taxon>
        <taxon>Cantharellales</taxon>
        <taxon>Ceratobasidiaceae</taxon>
        <taxon>Rhizoctonia</taxon>
    </lineage>
</organism>
<dbReference type="CDD" id="cd02947">
    <property type="entry name" value="TRX_family"/>
    <property type="match status" value="1"/>
</dbReference>
<comment type="similarity">
    <text evidence="1">Belongs to the thioredoxin family.</text>
</comment>
<evidence type="ECO:0000256" key="1">
    <source>
        <dbReference type="ARBA" id="ARBA00008987"/>
    </source>
</evidence>
<dbReference type="Proteomes" id="UP000663888">
    <property type="component" value="Unassembled WGS sequence"/>
</dbReference>
<dbReference type="GO" id="GO:0005739">
    <property type="term" value="C:mitochondrion"/>
    <property type="evidence" value="ECO:0007669"/>
    <property type="project" value="TreeGrafter"/>
</dbReference>
<protein>
    <recommendedName>
        <fullName evidence="2">Thioredoxin domain-containing protein</fullName>
    </recommendedName>
</protein>
<dbReference type="PANTHER" id="PTHR43601:SF3">
    <property type="entry name" value="THIOREDOXIN, MITOCHONDRIAL"/>
    <property type="match status" value="1"/>
</dbReference>
<gene>
    <name evidence="3" type="ORF">RDB_LOCUS86764</name>
</gene>
<evidence type="ECO:0000313" key="4">
    <source>
        <dbReference type="Proteomes" id="UP000663888"/>
    </source>
</evidence>
<dbReference type="PRINTS" id="PR00421">
    <property type="entry name" value="THIOREDOXIN"/>
</dbReference>
<name>A0A8H3BMQ7_9AGAM</name>
<sequence length="340" mass="38215">MLKTTIFNSASRSRTKFAIKAYGSRHFVSAQSHRQQYIDVTPKIFEDIVLKGGPKPVIVDFYADWCQPCRMLSPILEKYTGDKSTMDGKEFDLVTVDIDKHPELAAQYKVTSLPTVFAFKNGKQSPKHRASHMNRYPLSISLRLRHATISTTTHFSRRMGSSGGGQAPWFMKEETHPTETTTVANPSRQTNSTSLPNDIPKHLITLHKHLSQSPLLGSTPRICKPSSLRNLNDHIALDYSRPKGRRRRGVHDAGDSVGEPDDMWSWYVIAQVKEGTEGRGAIESVVRSAQKELLKNHPDLPIPKKLSRRRASDGWEVLDIGDSLLHVVSREAASKWLEGK</sequence>
<dbReference type="InterPro" id="IPR036249">
    <property type="entry name" value="Thioredoxin-like_sf"/>
</dbReference>
<evidence type="ECO:0000313" key="3">
    <source>
        <dbReference type="EMBL" id="CAE6459769.1"/>
    </source>
</evidence>
<dbReference type="PROSITE" id="PS51352">
    <property type="entry name" value="THIOREDOXIN_2"/>
    <property type="match status" value="1"/>
</dbReference>